<dbReference type="Proteomes" id="UP000063965">
    <property type="component" value="Chromosome"/>
</dbReference>
<evidence type="ECO:0000313" key="3">
    <source>
        <dbReference type="EMBL" id="AKQ33634.1"/>
    </source>
</evidence>
<organism evidence="3 4">
    <name type="scientific">Candidatus Coxiella mudrowiae</name>
    <dbReference type="NCBI Taxonomy" id="2054173"/>
    <lineage>
        <taxon>Bacteria</taxon>
        <taxon>Pseudomonadati</taxon>
        <taxon>Pseudomonadota</taxon>
        <taxon>Gammaproteobacteria</taxon>
        <taxon>Legionellales</taxon>
        <taxon>Coxiellaceae</taxon>
        <taxon>Coxiella</taxon>
    </lineage>
</organism>
<reference evidence="3 4" key="1">
    <citation type="journal article" date="2015" name="Genome Biol. Evol.">
        <title>Distinctive Genome Reduction Rates Revealed by Genomic Analyses of Two Coxiella-Like Endosymbionts in Ticks.</title>
        <authorList>
            <person name="Gottlieb Y."/>
            <person name="Lalzar I."/>
            <person name="Klasson L."/>
        </authorList>
    </citation>
    <scope>NUCLEOTIDE SEQUENCE [LARGE SCALE GENOMIC DNA]</scope>
    <source>
        <strain evidence="3 4">CRt</strain>
    </source>
</reference>
<evidence type="ECO:0000256" key="1">
    <source>
        <dbReference type="SAM" id="Coils"/>
    </source>
</evidence>
<name>A0ABM5UUI8_9COXI</name>
<feature type="coiled-coil region" evidence="1">
    <location>
        <begin position="26"/>
        <end position="53"/>
    </location>
</feature>
<dbReference type="NCBIfam" id="NF033652">
    <property type="entry name" value="LbtU_sider_porin"/>
    <property type="match status" value="1"/>
</dbReference>
<protein>
    <submittedName>
        <fullName evidence="3">Exported protein</fullName>
    </submittedName>
</protein>
<evidence type="ECO:0000256" key="2">
    <source>
        <dbReference type="SAM" id="SignalP"/>
    </source>
</evidence>
<dbReference type="SUPFAM" id="SSF56935">
    <property type="entry name" value="Porins"/>
    <property type="match status" value="1"/>
</dbReference>
<evidence type="ECO:0000313" key="4">
    <source>
        <dbReference type="Proteomes" id="UP000063965"/>
    </source>
</evidence>
<keyword evidence="4" id="KW-1185">Reference proteome</keyword>
<sequence>MSSKFLVSIVSLCVASALTSSLAATNQQINKRIDHLQEQINQLRAQQKKSQNKPTHTHHYQEYTCPNGKCVYHTSRLGIGPYLNTQESFDGSELIINTPTVREDSQILLNQYQLEQECREMGIPTPPLPRVIFSGKLEGQLAYGSTYAGSRTANIKFSGAELDTYIQGNLWVSGYMALDYDPDELVDGSRVFMNRAFVTIGNLSRFPFYTSIGQVYVAFGRYNSLMISSPVTLGLGRTRARALTVGYQTGKNALHAEVYGYQELTNNLSRSNQNNQWGTDIGYEFNNGGRVSGEVGASLISNFADSQGMQATVFLHDETLHHTVQAIDFYGSLAIDPVVFIAEYVGALRSFDVADVSFGNQGARPTAFHAEANYTFHTGSKPSSLGIGYGHTTQALALGLPQNRYSIFYNVSIWRDTNFALEYRHDINYSRNAISIGINPTPSGIAADLGKSDNVVTAQFDLYF</sequence>
<feature type="signal peptide" evidence="2">
    <location>
        <begin position="1"/>
        <end position="23"/>
    </location>
</feature>
<proteinExistence type="predicted"/>
<feature type="chain" id="PRO_5046923621" evidence="2">
    <location>
        <begin position="24"/>
        <end position="464"/>
    </location>
</feature>
<keyword evidence="2" id="KW-0732">Signal</keyword>
<dbReference type="RefSeq" id="WP_157870835.1">
    <property type="nucleotide sequence ID" value="NZ_CP011126.1"/>
</dbReference>
<keyword evidence="1" id="KW-0175">Coiled coil</keyword>
<gene>
    <name evidence="3" type="ORF">CleRT_08550</name>
</gene>
<accession>A0ABM5UUI8</accession>
<dbReference type="EMBL" id="CP011126">
    <property type="protein sequence ID" value="AKQ33634.1"/>
    <property type="molecule type" value="Genomic_DNA"/>
</dbReference>